<evidence type="ECO:0000256" key="5">
    <source>
        <dbReference type="ARBA" id="ARBA00022679"/>
    </source>
</evidence>
<dbReference type="GO" id="GO:0016301">
    <property type="term" value="F:kinase activity"/>
    <property type="evidence" value="ECO:0007669"/>
    <property type="project" value="UniProtKB-KW"/>
</dbReference>
<evidence type="ECO:0000256" key="9">
    <source>
        <dbReference type="ARBA" id="ARBA00022909"/>
    </source>
</evidence>
<accession>A0A7G5XML7</accession>
<dbReference type="CDD" id="cd00483">
    <property type="entry name" value="HPPK"/>
    <property type="match status" value="1"/>
</dbReference>
<dbReference type="InterPro" id="IPR035907">
    <property type="entry name" value="Hppk_sf"/>
</dbReference>
<dbReference type="EMBL" id="CP060007">
    <property type="protein sequence ID" value="QNA46720.1"/>
    <property type="molecule type" value="Genomic_DNA"/>
</dbReference>
<dbReference type="InterPro" id="IPR000550">
    <property type="entry name" value="Hppk"/>
</dbReference>
<evidence type="ECO:0000256" key="3">
    <source>
        <dbReference type="ARBA" id="ARBA00013253"/>
    </source>
</evidence>
<dbReference type="GO" id="GO:0046656">
    <property type="term" value="P:folic acid biosynthetic process"/>
    <property type="evidence" value="ECO:0007669"/>
    <property type="project" value="UniProtKB-KW"/>
</dbReference>
<evidence type="ECO:0000313" key="15">
    <source>
        <dbReference type="Proteomes" id="UP000515344"/>
    </source>
</evidence>
<dbReference type="PANTHER" id="PTHR43071:SF1">
    <property type="entry name" value="2-AMINO-4-HYDROXY-6-HYDROXYMETHYLDIHYDROPTERIDINE PYROPHOSPHOKINASE"/>
    <property type="match status" value="1"/>
</dbReference>
<dbReference type="NCBIfam" id="TIGR01498">
    <property type="entry name" value="folK"/>
    <property type="match status" value="1"/>
</dbReference>
<evidence type="ECO:0000256" key="8">
    <source>
        <dbReference type="ARBA" id="ARBA00022840"/>
    </source>
</evidence>
<comment type="pathway">
    <text evidence="1">Cofactor biosynthesis; tetrahydrofolate biosynthesis; 2-amino-4-hydroxy-6-hydroxymethyl-7,8-dihydropteridine diphosphate from 7,8-dihydroneopterin triphosphate: step 4/4.</text>
</comment>
<dbReference type="Gene3D" id="3.30.70.560">
    <property type="entry name" value="7,8-Dihydro-6-hydroxymethylpterin-pyrophosphokinase HPPK"/>
    <property type="match status" value="1"/>
</dbReference>
<dbReference type="GO" id="GO:0003848">
    <property type="term" value="F:2-amino-4-hydroxy-6-hydroxymethyldihydropteridine diphosphokinase activity"/>
    <property type="evidence" value="ECO:0007669"/>
    <property type="project" value="UniProtKB-EC"/>
</dbReference>
<comment type="similarity">
    <text evidence="2">Belongs to the HPPK family.</text>
</comment>
<evidence type="ECO:0000259" key="13">
    <source>
        <dbReference type="PROSITE" id="PS00794"/>
    </source>
</evidence>
<sequence>MSLHKVFILLGSNQGQRKQFLNKAIRLMEERCGSIANESSIYETAAWGQTKQAAFLNKVIVLQTPLSADELMKTLLQIEQELGRIRTEKYGPRTIDLDILFYDELIYHSAIVTLPHPAIQDRRFVLIPLAELSPRKVHPVYKKTITTLLKECADQLAVTKLD</sequence>
<name>A0A7G5XML7_9BACT</name>
<keyword evidence="7" id="KW-0418">Kinase</keyword>
<evidence type="ECO:0000256" key="7">
    <source>
        <dbReference type="ARBA" id="ARBA00022777"/>
    </source>
</evidence>
<evidence type="ECO:0000256" key="6">
    <source>
        <dbReference type="ARBA" id="ARBA00022741"/>
    </source>
</evidence>
<evidence type="ECO:0000256" key="10">
    <source>
        <dbReference type="ARBA" id="ARBA00029409"/>
    </source>
</evidence>
<reference evidence="15" key="1">
    <citation type="submission" date="2020-08" db="EMBL/GenBank/DDBJ databases">
        <title>Lacibacter sp. S13-6-6 genome sequencing.</title>
        <authorList>
            <person name="Jin L."/>
        </authorList>
    </citation>
    <scope>NUCLEOTIDE SEQUENCE [LARGE SCALE GENOMIC DNA]</scope>
    <source>
        <strain evidence="15">S13-6-6</strain>
    </source>
</reference>
<keyword evidence="6" id="KW-0547">Nucleotide-binding</keyword>
<keyword evidence="15" id="KW-1185">Reference proteome</keyword>
<organism evidence="14 15">
    <name type="scientific">Lacibacter sediminis</name>
    <dbReference type="NCBI Taxonomy" id="2760713"/>
    <lineage>
        <taxon>Bacteria</taxon>
        <taxon>Pseudomonadati</taxon>
        <taxon>Bacteroidota</taxon>
        <taxon>Chitinophagia</taxon>
        <taxon>Chitinophagales</taxon>
        <taxon>Chitinophagaceae</taxon>
        <taxon>Lacibacter</taxon>
    </lineage>
</organism>
<dbReference type="KEGG" id="lacs:H4075_07830"/>
<evidence type="ECO:0000256" key="2">
    <source>
        <dbReference type="ARBA" id="ARBA00005810"/>
    </source>
</evidence>
<dbReference type="GO" id="GO:0046654">
    <property type="term" value="P:tetrahydrofolate biosynthetic process"/>
    <property type="evidence" value="ECO:0007669"/>
    <property type="project" value="UniProtKB-UniPathway"/>
</dbReference>
<proteinExistence type="inferred from homology"/>
<evidence type="ECO:0000256" key="12">
    <source>
        <dbReference type="ARBA" id="ARBA00033413"/>
    </source>
</evidence>
<gene>
    <name evidence="14" type="primary">folK</name>
    <name evidence="14" type="ORF">H4075_07830</name>
</gene>
<dbReference type="UniPathway" id="UPA00077">
    <property type="reaction ID" value="UER00155"/>
</dbReference>
<keyword evidence="9" id="KW-0289">Folate biosynthesis</keyword>
<evidence type="ECO:0000256" key="11">
    <source>
        <dbReference type="ARBA" id="ARBA00029766"/>
    </source>
</evidence>
<dbReference type="GO" id="GO:0005524">
    <property type="term" value="F:ATP binding"/>
    <property type="evidence" value="ECO:0007669"/>
    <property type="project" value="UniProtKB-KW"/>
</dbReference>
<dbReference type="PROSITE" id="PS00794">
    <property type="entry name" value="HPPK"/>
    <property type="match status" value="1"/>
</dbReference>
<keyword evidence="5 14" id="KW-0808">Transferase</keyword>
<evidence type="ECO:0000313" key="14">
    <source>
        <dbReference type="EMBL" id="QNA46720.1"/>
    </source>
</evidence>
<comment type="function">
    <text evidence="10">Catalyzes the transfer of pyrophosphate from adenosine triphosphate (ATP) to 6-hydroxymethyl-7,8-dihydropterin, an enzymatic step in folate biosynthesis pathway.</text>
</comment>
<dbReference type="Pfam" id="PF01288">
    <property type="entry name" value="HPPK"/>
    <property type="match status" value="1"/>
</dbReference>
<dbReference type="SUPFAM" id="SSF55083">
    <property type="entry name" value="6-hydroxymethyl-7,8-dihydropterin pyrophosphokinase, HPPK"/>
    <property type="match status" value="1"/>
</dbReference>
<dbReference type="Proteomes" id="UP000515344">
    <property type="component" value="Chromosome"/>
</dbReference>
<dbReference type="PANTHER" id="PTHR43071">
    <property type="entry name" value="2-AMINO-4-HYDROXY-6-HYDROXYMETHYLDIHYDROPTERIDINE PYROPHOSPHOKINASE"/>
    <property type="match status" value="1"/>
</dbReference>
<dbReference type="EC" id="2.7.6.3" evidence="3"/>
<evidence type="ECO:0000256" key="1">
    <source>
        <dbReference type="ARBA" id="ARBA00005051"/>
    </source>
</evidence>
<protein>
    <recommendedName>
        <fullName evidence="4">2-amino-4-hydroxy-6-hydroxymethyldihydropteridine pyrophosphokinase</fullName>
        <ecNumber evidence="3">2.7.6.3</ecNumber>
    </recommendedName>
    <alternativeName>
        <fullName evidence="11">6-hydroxymethyl-7,8-dihydropterin pyrophosphokinase</fullName>
    </alternativeName>
    <alternativeName>
        <fullName evidence="12">7,8-dihydro-6-hydroxymethylpterin-pyrophosphokinase</fullName>
    </alternativeName>
</protein>
<feature type="domain" description="7,8-dihydro-6-hydroxymethylpterin-pyrophosphokinase" evidence="13">
    <location>
        <begin position="89"/>
        <end position="100"/>
    </location>
</feature>
<keyword evidence="8" id="KW-0067">ATP-binding</keyword>
<dbReference type="AlphaFoldDB" id="A0A7G5XML7"/>
<evidence type="ECO:0000256" key="4">
    <source>
        <dbReference type="ARBA" id="ARBA00016218"/>
    </source>
</evidence>